<keyword evidence="1" id="KW-0732">Signal</keyword>
<evidence type="ECO:0000313" key="3">
    <source>
        <dbReference type="Proteomes" id="UP001144096"/>
    </source>
</evidence>
<protein>
    <recommendedName>
        <fullName evidence="4">Secreted protein</fullName>
    </recommendedName>
</protein>
<dbReference type="RefSeq" id="WP_257920591.1">
    <property type="nucleotide sequence ID" value="NZ_JAMXQV010000006.1"/>
</dbReference>
<dbReference type="Proteomes" id="UP001144096">
    <property type="component" value="Unassembled WGS sequence"/>
</dbReference>
<evidence type="ECO:0008006" key="4">
    <source>
        <dbReference type="Google" id="ProtNLM"/>
    </source>
</evidence>
<accession>A0A9X2SJE9</accession>
<comment type="caution">
    <text evidence="2">The sequence shown here is derived from an EMBL/GenBank/DDBJ whole genome shotgun (WGS) entry which is preliminary data.</text>
</comment>
<keyword evidence="3" id="KW-1185">Reference proteome</keyword>
<evidence type="ECO:0000256" key="1">
    <source>
        <dbReference type="SAM" id="SignalP"/>
    </source>
</evidence>
<dbReference type="AlphaFoldDB" id="A0A9X2SJE9"/>
<name>A0A9X2SJE9_9PSEU</name>
<evidence type="ECO:0000313" key="2">
    <source>
        <dbReference type="EMBL" id="MCR6483968.1"/>
    </source>
</evidence>
<dbReference type="EMBL" id="JAMXQV010000006">
    <property type="protein sequence ID" value="MCR6483968.1"/>
    <property type="molecule type" value="Genomic_DNA"/>
</dbReference>
<feature type="signal peptide" evidence="1">
    <location>
        <begin position="1"/>
        <end position="20"/>
    </location>
</feature>
<proteinExistence type="predicted"/>
<reference evidence="2" key="1">
    <citation type="submission" date="2022-06" db="EMBL/GenBank/DDBJ databases">
        <title>Amycolatopsis iheyaensis sp. nov., a new species of the genus Amycolatopsis isolated from soil in Iheya island, Japan.</title>
        <authorList>
            <person name="Ngamcharungchit C."/>
            <person name="Kanto H."/>
            <person name="Take A."/>
            <person name="Intra B."/>
            <person name="Matsumoto A."/>
            <person name="Panbangred W."/>
            <person name="Inahashi Y."/>
        </authorList>
    </citation>
    <scope>NUCLEOTIDE SEQUENCE</scope>
    <source>
        <strain evidence="2">OK19-0408</strain>
    </source>
</reference>
<feature type="chain" id="PRO_5040840877" description="Secreted protein" evidence="1">
    <location>
        <begin position="21"/>
        <end position="132"/>
    </location>
</feature>
<sequence>MKTAVLVATLALACAAPAEAATVKQVTSTCHDGGFSGRFTLRFETSGGYHRPLGAITTAGPYIGDSGTQSLRISYQAGTSTHTVYTHVGPATNGEHTETFPAGLTIPVTARGSAAMTFDSGTASCVATVPIG</sequence>
<organism evidence="2 3">
    <name type="scientific">Amycolatopsis iheyensis</name>
    <dbReference type="NCBI Taxonomy" id="2945988"/>
    <lineage>
        <taxon>Bacteria</taxon>
        <taxon>Bacillati</taxon>
        <taxon>Actinomycetota</taxon>
        <taxon>Actinomycetes</taxon>
        <taxon>Pseudonocardiales</taxon>
        <taxon>Pseudonocardiaceae</taxon>
        <taxon>Amycolatopsis</taxon>
    </lineage>
</organism>
<gene>
    <name evidence="2" type="ORF">M8542_14175</name>
</gene>